<keyword evidence="10" id="KW-1185">Reference proteome</keyword>
<protein>
    <recommendedName>
        <fullName evidence="6 7">Thioredoxin</fullName>
    </recommendedName>
</protein>
<dbReference type="PANTHER" id="PTHR45663:SF11">
    <property type="entry name" value="GEO12009P1"/>
    <property type="match status" value="1"/>
</dbReference>
<dbReference type="SUPFAM" id="SSF52833">
    <property type="entry name" value="Thioredoxin-like"/>
    <property type="match status" value="1"/>
</dbReference>
<dbReference type="PRINTS" id="PR00421">
    <property type="entry name" value="THIOREDOXIN"/>
</dbReference>
<evidence type="ECO:0000256" key="7">
    <source>
        <dbReference type="PIRNR" id="PIRNR000077"/>
    </source>
</evidence>
<evidence type="ECO:0000256" key="5">
    <source>
        <dbReference type="ARBA" id="ARBA00023284"/>
    </source>
</evidence>
<gene>
    <name evidence="9" type="primary">trxA</name>
    <name evidence="9" type="ORF">H8S08_02110</name>
</gene>
<proteinExistence type="inferred from homology"/>
<dbReference type="Pfam" id="PF00085">
    <property type="entry name" value="Thioredoxin"/>
    <property type="match status" value="1"/>
</dbReference>
<keyword evidence="2" id="KW-0813">Transport</keyword>
<feature type="domain" description="Thioredoxin" evidence="8">
    <location>
        <begin position="1"/>
        <end position="104"/>
    </location>
</feature>
<dbReference type="InterPro" id="IPR013766">
    <property type="entry name" value="Thioredoxin_domain"/>
</dbReference>
<dbReference type="EMBL" id="JACOOK010000001">
    <property type="protein sequence ID" value="MBC5615817.1"/>
    <property type="molecule type" value="Genomic_DNA"/>
</dbReference>
<dbReference type="CDD" id="cd02947">
    <property type="entry name" value="TRX_family"/>
    <property type="match status" value="1"/>
</dbReference>
<evidence type="ECO:0000313" key="9">
    <source>
        <dbReference type="EMBL" id="MBC5615817.1"/>
    </source>
</evidence>
<evidence type="ECO:0000256" key="3">
    <source>
        <dbReference type="ARBA" id="ARBA00022982"/>
    </source>
</evidence>
<dbReference type="InterPro" id="IPR005746">
    <property type="entry name" value="Thioredoxin"/>
</dbReference>
<sequence>MALTITSENLQGLLDSGKPLVIDFWAEWCGPCRMVAPIIDELAGEYEGRVTIGKCDVDSNNAIAVQYAVRNIPTILFIKNGQIVDKQIGAAPKNVFAEKIAKLL</sequence>
<dbReference type="PROSITE" id="PS00194">
    <property type="entry name" value="THIOREDOXIN_1"/>
    <property type="match status" value="1"/>
</dbReference>
<evidence type="ECO:0000256" key="1">
    <source>
        <dbReference type="ARBA" id="ARBA00008987"/>
    </source>
</evidence>
<evidence type="ECO:0000256" key="6">
    <source>
        <dbReference type="NCBIfam" id="TIGR01068"/>
    </source>
</evidence>
<comment type="caution">
    <text evidence="9">The sequence shown here is derived from an EMBL/GenBank/DDBJ whole genome shotgun (WGS) entry which is preliminary data.</text>
</comment>
<dbReference type="InterPro" id="IPR036249">
    <property type="entry name" value="Thioredoxin-like_sf"/>
</dbReference>
<evidence type="ECO:0000256" key="4">
    <source>
        <dbReference type="ARBA" id="ARBA00023157"/>
    </source>
</evidence>
<dbReference type="InterPro" id="IPR017937">
    <property type="entry name" value="Thioredoxin_CS"/>
</dbReference>
<accession>A0ABR7CJJ6</accession>
<comment type="similarity">
    <text evidence="1 7">Belongs to the thioredoxin family.</text>
</comment>
<keyword evidence="4" id="KW-1015">Disulfide bond</keyword>
<dbReference type="PROSITE" id="PS51352">
    <property type="entry name" value="THIOREDOXIN_2"/>
    <property type="match status" value="1"/>
</dbReference>
<dbReference type="NCBIfam" id="TIGR01068">
    <property type="entry name" value="thioredoxin"/>
    <property type="match status" value="1"/>
</dbReference>
<keyword evidence="3" id="KW-0249">Electron transport</keyword>
<evidence type="ECO:0000256" key="2">
    <source>
        <dbReference type="ARBA" id="ARBA00022448"/>
    </source>
</evidence>
<evidence type="ECO:0000259" key="8">
    <source>
        <dbReference type="PROSITE" id="PS51352"/>
    </source>
</evidence>
<organism evidence="9 10">
    <name type="scientific">Alistipes hominis</name>
    <dbReference type="NCBI Taxonomy" id="2763015"/>
    <lineage>
        <taxon>Bacteria</taxon>
        <taxon>Pseudomonadati</taxon>
        <taxon>Bacteroidota</taxon>
        <taxon>Bacteroidia</taxon>
        <taxon>Bacteroidales</taxon>
        <taxon>Rikenellaceae</taxon>
        <taxon>Alistipes</taxon>
    </lineage>
</organism>
<dbReference type="PANTHER" id="PTHR45663">
    <property type="entry name" value="GEO12009P1"/>
    <property type="match status" value="1"/>
</dbReference>
<name>A0ABR7CJJ6_9BACT</name>
<dbReference type="Gene3D" id="3.40.30.10">
    <property type="entry name" value="Glutaredoxin"/>
    <property type="match status" value="1"/>
</dbReference>
<dbReference type="Proteomes" id="UP000636891">
    <property type="component" value="Unassembled WGS sequence"/>
</dbReference>
<dbReference type="PIRSF" id="PIRSF000077">
    <property type="entry name" value="Thioredoxin"/>
    <property type="match status" value="1"/>
</dbReference>
<evidence type="ECO:0000313" key="10">
    <source>
        <dbReference type="Proteomes" id="UP000636891"/>
    </source>
</evidence>
<reference evidence="9 10" key="1">
    <citation type="submission" date="2020-08" db="EMBL/GenBank/DDBJ databases">
        <title>Genome public.</title>
        <authorList>
            <person name="Liu C."/>
            <person name="Sun Q."/>
        </authorList>
    </citation>
    <scope>NUCLEOTIDE SEQUENCE [LARGE SCALE GENOMIC DNA]</scope>
    <source>
        <strain evidence="9 10">New-7</strain>
    </source>
</reference>
<dbReference type="RefSeq" id="WP_101571152.1">
    <property type="nucleotide sequence ID" value="NZ_JACOOK010000001.1"/>
</dbReference>
<keyword evidence="5" id="KW-0676">Redox-active center</keyword>